<dbReference type="AlphaFoldDB" id="C5DVD1"/>
<dbReference type="GO" id="GO:0022625">
    <property type="term" value="C:cytosolic large ribosomal subunit"/>
    <property type="evidence" value="ECO:0007669"/>
    <property type="project" value="InterPro"/>
</dbReference>
<dbReference type="GO" id="GO:0003735">
    <property type="term" value="F:structural constituent of ribosome"/>
    <property type="evidence" value="ECO:0007669"/>
    <property type="project" value="InterPro"/>
</dbReference>
<dbReference type="KEGG" id="zro:ZYRO0D05720g"/>
<dbReference type="InterPro" id="IPR038716">
    <property type="entry name" value="P1/P2_N_sf"/>
</dbReference>
<dbReference type="InParanoid" id="C5DVD1"/>
<dbReference type="PANTHER" id="PTHR21141:SF103">
    <property type="entry name" value="LARGE RIBOSOMAL SUBUNIT PROTEIN P2A"/>
    <property type="match status" value="1"/>
</dbReference>
<evidence type="ECO:0000256" key="2">
    <source>
        <dbReference type="ARBA" id="ARBA00005436"/>
    </source>
</evidence>
<keyword evidence="3" id="KW-0689">Ribosomal protein</keyword>
<dbReference type="Gene3D" id="1.10.10.1410">
    <property type="match status" value="1"/>
</dbReference>
<comment type="function">
    <text evidence="1">Component of the ribosome, a large ribonucleoprotein complex responsible for the synthesis of proteins in the cell. The small ribosomal subunit (SSU) binds messenger RNAs (mRNAs) and translates the encoded message by selecting cognate aminoacyl-transfer RNA (tRNA) molecules. The large subunit (LSU) contains the ribosomal catalytic site termed the peptidyl transferase center (PTC), which catalyzes the formation of peptide bonds, thereby polymerizing the amino acids delivered by tRNAs into a polypeptide chain. The nascent polypeptides leave the ribosome through a tunnel in the LSU and interact with protein factors that function in enzymatic processing, targeting, and the membrane insertion of nascent chains at the exit of the ribosomal tunnel.</text>
</comment>
<keyword evidence="4" id="KW-0687">Ribonucleoprotein</keyword>
<feature type="region of interest" description="Disordered" evidence="6">
    <location>
        <begin position="60"/>
        <end position="104"/>
    </location>
</feature>
<comment type="similarity">
    <text evidence="2">Belongs to the eukaryotic ribosomal protein P1/P2 family.</text>
</comment>
<evidence type="ECO:0000256" key="3">
    <source>
        <dbReference type="ARBA" id="ARBA00022980"/>
    </source>
</evidence>
<evidence type="ECO:0000313" key="7">
    <source>
        <dbReference type="EMBL" id="CAR27750.1"/>
    </source>
</evidence>
<dbReference type="STRING" id="559307.C5DVD1"/>
<gene>
    <name evidence="7" type="ordered locus">ZYRO0D05720g</name>
</gene>
<feature type="compositionally biased region" description="Low complexity" evidence="6">
    <location>
        <begin position="65"/>
        <end position="74"/>
    </location>
</feature>
<dbReference type="EMBL" id="CU928176">
    <property type="protein sequence ID" value="CAR27750.1"/>
    <property type="molecule type" value="Genomic_DNA"/>
</dbReference>
<proteinExistence type="inferred from homology"/>
<sequence length="104" mass="10607">MKYLAAYLLLNAAGAEPSAEKVKAVLSSVGIEPEEEKVGALLTSLEGKNVDELIAEGNEKLSSIPSAGPAPAAGAAGGDEAPKEEAKEEAAEESDDEMGFGLFD</sequence>
<dbReference type="GO" id="GO:0002182">
    <property type="term" value="P:cytoplasmic translational elongation"/>
    <property type="evidence" value="ECO:0007669"/>
    <property type="project" value="InterPro"/>
</dbReference>
<dbReference type="CDD" id="cd05833">
    <property type="entry name" value="Ribosomal_P2"/>
    <property type="match status" value="1"/>
</dbReference>
<evidence type="ECO:0000256" key="1">
    <source>
        <dbReference type="ARBA" id="ARBA00004021"/>
    </source>
</evidence>
<evidence type="ECO:0000313" key="8">
    <source>
        <dbReference type="Proteomes" id="UP000008536"/>
    </source>
</evidence>
<dbReference type="FunFam" id="1.10.10.1410:FF:000002">
    <property type="entry name" value="60S acidic ribosomal protein P2"/>
    <property type="match status" value="1"/>
</dbReference>
<dbReference type="HOGENOM" id="CLU_114656_0_1_1"/>
<name>C5DVD1_ZYGRC</name>
<dbReference type="InterPro" id="IPR044076">
    <property type="entry name" value="Ribosomal_P2"/>
</dbReference>
<feature type="compositionally biased region" description="Basic and acidic residues" evidence="6">
    <location>
        <begin position="80"/>
        <end position="89"/>
    </location>
</feature>
<reference evidence="7 8" key="1">
    <citation type="journal article" date="2009" name="Genome Res.">
        <title>Comparative genomics of protoploid Saccharomycetaceae.</title>
        <authorList>
            <consortium name="The Genolevures Consortium"/>
            <person name="Souciet J.-L."/>
            <person name="Dujon B."/>
            <person name="Gaillardin C."/>
            <person name="Johnston M."/>
            <person name="Baret P.V."/>
            <person name="Cliften P."/>
            <person name="Sherman D.J."/>
            <person name="Weissenbach J."/>
            <person name="Westhof E."/>
            <person name="Wincker P."/>
            <person name="Jubin C."/>
            <person name="Poulain J."/>
            <person name="Barbe V."/>
            <person name="Segurens B."/>
            <person name="Artiguenave F."/>
            <person name="Anthouard V."/>
            <person name="Vacherie B."/>
            <person name="Val M.-E."/>
            <person name="Fulton R.S."/>
            <person name="Minx P."/>
            <person name="Wilson R."/>
            <person name="Durrens P."/>
            <person name="Jean G."/>
            <person name="Marck C."/>
            <person name="Martin T."/>
            <person name="Nikolski M."/>
            <person name="Rolland T."/>
            <person name="Seret M.-L."/>
            <person name="Casaregola S."/>
            <person name="Despons L."/>
            <person name="Fairhead C."/>
            <person name="Fischer G."/>
            <person name="Lafontaine I."/>
            <person name="Leh V."/>
            <person name="Lemaire M."/>
            <person name="de Montigny J."/>
            <person name="Neuveglise C."/>
            <person name="Thierry A."/>
            <person name="Blanc-Lenfle I."/>
            <person name="Bleykasten C."/>
            <person name="Diffels J."/>
            <person name="Fritsch E."/>
            <person name="Frangeul L."/>
            <person name="Goeffon A."/>
            <person name="Jauniaux N."/>
            <person name="Kachouri-Lafond R."/>
            <person name="Payen C."/>
            <person name="Potier S."/>
            <person name="Pribylova L."/>
            <person name="Ozanne C."/>
            <person name="Richard G.-F."/>
            <person name="Sacerdot C."/>
            <person name="Straub M.-L."/>
            <person name="Talla E."/>
        </authorList>
    </citation>
    <scope>NUCLEOTIDE SEQUENCE [LARGE SCALE GENOMIC DNA]</scope>
    <source>
        <strain evidence="7 8">ATCC 2623 / CBS 732 / BCRC 21506 / NBRC 1130 / NCYC 568 / NRRL Y-229</strain>
    </source>
</reference>
<evidence type="ECO:0000256" key="4">
    <source>
        <dbReference type="ARBA" id="ARBA00023274"/>
    </source>
</evidence>
<keyword evidence="8" id="KW-1185">Reference proteome</keyword>
<dbReference type="Proteomes" id="UP000008536">
    <property type="component" value="Chromosome D"/>
</dbReference>
<organism evidence="7 8">
    <name type="scientific">Zygosaccharomyces rouxii (strain ATCC 2623 / CBS 732 / NBRC 1130 / NCYC 568 / NRRL Y-229)</name>
    <dbReference type="NCBI Taxonomy" id="559307"/>
    <lineage>
        <taxon>Eukaryota</taxon>
        <taxon>Fungi</taxon>
        <taxon>Dikarya</taxon>
        <taxon>Ascomycota</taxon>
        <taxon>Saccharomycotina</taxon>
        <taxon>Saccharomycetes</taxon>
        <taxon>Saccharomycetales</taxon>
        <taxon>Saccharomycetaceae</taxon>
        <taxon>Zygosaccharomyces</taxon>
    </lineage>
</organism>
<dbReference type="InterPro" id="IPR027534">
    <property type="entry name" value="Ribosomal_P1/P2"/>
</dbReference>
<dbReference type="Pfam" id="PF00428">
    <property type="entry name" value="Ribosomal_60s"/>
    <property type="match status" value="1"/>
</dbReference>
<accession>C5DVD1</accession>
<evidence type="ECO:0000256" key="6">
    <source>
        <dbReference type="SAM" id="MobiDB-lite"/>
    </source>
</evidence>
<dbReference type="PANTHER" id="PTHR21141">
    <property type="entry name" value="60S ACIDIC RIBOSOMAL PROTEIN FAMILY MEMBER"/>
    <property type="match status" value="1"/>
</dbReference>
<comment type="subunit">
    <text evidence="5">Component of the large ribosomal subunit (LSU). Mature yeast ribosomes consist of a small (40S) and a large (60S) subunit. The 40S small subunit contains 1 molecule of ribosomal RNA (18S rRNA) and 33 different proteins (encoded by 57 genes). The large 60S subunit contains 3 rRNA molecules (25S, 5.8S and 5S rRNA) and 46 different proteins (encoded by 81 genes). The 5 acidic ribosomal P-proteins form the stalk structure of the 60S subunit. They are organized as a pentameric complex in which uL10/P0 interacts with 2 heterodimers, P1A-P2B and P1B-P2A.</text>
</comment>
<protein>
    <submittedName>
        <fullName evidence="7">ZYRO0D05720p</fullName>
    </submittedName>
</protein>
<evidence type="ECO:0000256" key="5">
    <source>
        <dbReference type="ARBA" id="ARBA00063629"/>
    </source>
</evidence>
<dbReference type="HAMAP" id="MF_01478">
    <property type="entry name" value="Ribosomal_L12_arch"/>
    <property type="match status" value="1"/>
</dbReference>